<proteinExistence type="predicted"/>
<evidence type="ECO:0000313" key="1">
    <source>
        <dbReference type="EnsemblPlants" id="TuG1812G0500001859.01.T01.cds324706"/>
    </source>
</evidence>
<organism evidence="1 2">
    <name type="scientific">Triticum urartu</name>
    <name type="common">Red wild einkorn</name>
    <name type="synonym">Crithodium urartu</name>
    <dbReference type="NCBI Taxonomy" id="4572"/>
    <lineage>
        <taxon>Eukaryota</taxon>
        <taxon>Viridiplantae</taxon>
        <taxon>Streptophyta</taxon>
        <taxon>Embryophyta</taxon>
        <taxon>Tracheophyta</taxon>
        <taxon>Spermatophyta</taxon>
        <taxon>Magnoliopsida</taxon>
        <taxon>Liliopsida</taxon>
        <taxon>Poales</taxon>
        <taxon>Poaceae</taxon>
        <taxon>BOP clade</taxon>
        <taxon>Pooideae</taxon>
        <taxon>Triticodae</taxon>
        <taxon>Triticeae</taxon>
        <taxon>Triticinae</taxon>
        <taxon>Triticum</taxon>
    </lineage>
</organism>
<protein>
    <submittedName>
        <fullName evidence="1">Uncharacterized protein</fullName>
    </submittedName>
</protein>
<reference evidence="1" key="2">
    <citation type="submission" date="2018-03" db="EMBL/GenBank/DDBJ databases">
        <title>The Triticum urartu genome reveals the dynamic nature of wheat genome evolution.</title>
        <authorList>
            <person name="Ling H."/>
            <person name="Ma B."/>
            <person name="Shi X."/>
            <person name="Liu H."/>
            <person name="Dong L."/>
            <person name="Sun H."/>
            <person name="Cao Y."/>
            <person name="Gao Q."/>
            <person name="Zheng S."/>
            <person name="Li Y."/>
            <person name="Yu Y."/>
            <person name="Du H."/>
            <person name="Qi M."/>
            <person name="Li Y."/>
            <person name="Yu H."/>
            <person name="Cui Y."/>
            <person name="Wang N."/>
            <person name="Chen C."/>
            <person name="Wu H."/>
            <person name="Zhao Y."/>
            <person name="Zhang J."/>
            <person name="Li Y."/>
            <person name="Zhou W."/>
            <person name="Zhang B."/>
            <person name="Hu W."/>
            <person name="Eijk M."/>
            <person name="Tang J."/>
            <person name="Witsenboer H."/>
            <person name="Zhao S."/>
            <person name="Li Z."/>
            <person name="Zhang A."/>
            <person name="Wang D."/>
            <person name="Liang C."/>
        </authorList>
    </citation>
    <scope>NUCLEOTIDE SEQUENCE [LARGE SCALE GENOMIC DNA]</scope>
    <source>
        <strain evidence="1">cv. G1812</strain>
    </source>
</reference>
<reference evidence="2" key="1">
    <citation type="journal article" date="2013" name="Nature">
        <title>Draft genome of the wheat A-genome progenitor Triticum urartu.</title>
        <authorList>
            <person name="Ling H.Q."/>
            <person name="Zhao S."/>
            <person name="Liu D."/>
            <person name="Wang J."/>
            <person name="Sun H."/>
            <person name="Zhang C."/>
            <person name="Fan H."/>
            <person name="Li D."/>
            <person name="Dong L."/>
            <person name="Tao Y."/>
            <person name="Gao C."/>
            <person name="Wu H."/>
            <person name="Li Y."/>
            <person name="Cui Y."/>
            <person name="Guo X."/>
            <person name="Zheng S."/>
            <person name="Wang B."/>
            <person name="Yu K."/>
            <person name="Liang Q."/>
            <person name="Yang W."/>
            <person name="Lou X."/>
            <person name="Chen J."/>
            <person name="Feng M."/>
            <person name="Jian J."/>
            <person name="Zhang X."/>
            <person name="Luo G."/>
            <person name="Jiang Y."/>
            <person name="Liu J."/>
            <person name="Wang Z."/>
            <person name="Sha Y."/>
            <person name="Zhang B."/>
            <person name="Wu H."/>
            <person name="Tang D."/>
            <person name="Shen Q."/>
            <person name="Xue P."/>
            <person name="Zou S."/>
            <person name="Wang X."/>
            <person name="Liu X."/>
            <person name="Wang F."/>
            <person name="Yang Y."/>
            <person name="An X."/>
            <person name="Dong Z."/>
            <person name="Zhang K."/>
            <person name="Zhang X."/>
            <person name="Luo M.C."/>
            <person name="Dvorak J."/>
            <person name="Tong Y."/>
            <person name="Wang J."/>
            <person name="Yang H."/>
            <person name="Li Z."/>
            <person name="Wang D."/>
            <person name="Zhang A."/>
            <person name="Wang J."/>
        </authorList>
    </citation>
    <scope>NUCLEOTIDE SEQUENCE</scope>
    <source>
        <strain evidence="2">cv. G1812</strain>
    </source>
</reference>
<evidence type="ECO:0000313" key="2">
    <source>
        <dbReference type="Proteomes" id="UP000015106"/>
    </source>
</evidence>
<dbReference type="Gramene" id="TuG1812G0500001859.01.T01">
    <property type="protein sequence ID" value="TuG1812G0500001859.01.T01.cds324706"/>
    <property type="gene ID" value="TuG1812G0500001859.01"/>
</dbReference>
<accession>A0A8R7QDB6</accession>
<dbReference type="Proteomes" id="UP000015106">
    <property type="component" value="Chromosome 5"/>
</dbReference>
<reference evidence="1" key="3">
    <citation type="submission" date="2022-06" db="UniProtKB">
        <authorList>
            <consortium name="EnsemblPlants"/>
        </authorList>
    </citation>
    <scope>IDENTIFICATION</scope>
</reference>
<dbReference type="EnsemblPlants" id="TuG1812G0500001859.01.T01">
    <property type="protein sequence ID" value="TuG1812G0500001859.01.T01.cds324706"/>
    <property type="gene ID" value="TuG1812G0500001859.01"/>
</dbReference>
<sequence length="238" mass="25491">MCAPLPGRALAAGRRRTAREIPPVVIHGRGGEHSASSAPAMGRYHGLARGRTYGRVGRNRWFRGRELVGRTGAPLRSCSSPAQVVAGRGRGPFLPLPPSPSSCVLGSGVARGGGGWPAVSEAVWVWICSKSRPLVLIRAVWRQSGGSGGERHVGRGLTARLGCGRAATVAWAAWLRVVGGAGLLRRGWSTGVHHLTSPGTGRRRRRPRTSFPCLQASSWCSHLLRITPGENLIFWIRR</sequence>
<keyword evidence="2" id="KW-1185">Reference proteome</keyword>
<dbReference type="AlphaFoldDB" id="A0A8R7QDB6"/>
<name>A0A8R7QDB6_TRIUA</name>